<comment type="caution">
    <text evidence="2">The sequence shown here is derived from an EMBL/GenBank/DDBJ whole genome shotgun (WGS) entry which is preliminary data.</text>
</comment>
<sequence length="79" mass="8960">MMLKKGNVVILILVGIIYGLIAITVVVFILYYLPYIAKGVGKTIKQNEKILEQNEQLIALLKERQKSTLTNNQDKKTLN</sequence>
<name>A0A5D4NUR0_9BACI</name>
<dbReference type="AlphaFoldDB" id="A0A5D4NUR0"/>
<keyword evidence="1" id="KW-1133">Transmembrane helix</keyword>
<gene>
    <name evidence="2" type="ORF">FZC78_10595</name>
</gene>
<evidence type="ECO:0000313" key="3">
    <source>
        <dbReference type="Proteomes" id="UP000322267"/>
    </source>
</evidence>
<accession>A0A5D4NUR0</accession>
<organism evidence="2 3">
    <name type="scientific">Rossellomorea vietnamensis</name>
    <dbReference type="NCBI Taxonomy" id="218284"/>
    <lineage>
        <taxon>Bacteria</taxon>
        <taxon>Bacillati</taxon>
        <taxon>Bacillota</taxon>
        <taxon>Bacilli</taxon>
        <taxon>Bacillales</taxon>
        <taxon>Bacillaceae</taxon>
        <taxon>Rossellomorea</taxon>
    </lineage>
</organism>
<evidence type="ECO:0000256" key="1">
    <source>
        <dbReference type="SAM" id="Phobius"/>
    </source>
</evidence>
<proteinExistence type="predicted"/>
<keyword evidence="1" id="KW-0812">Transmembrane</keyword>
<evidence type="ECO:0000313" key="2">
    <source>
        <dbReference type="EMBL" id="TYS17066.1"/>
    </source>
</evidence>
<dbReference type="EMBL" id="VTEI01000004">
    <property type="protein sequence ID" value="TYS17066.1"/>
    <property type="molecule type" value="Genomic_DNA"/>
</dbReference>
<dbReference type="OrthoDB" id="9927679at2"/>
<protein>
    <submittedName>
        <fullName evidence="2">Uncharacterized protein</fullName>
    </submittedName>
</protein>
<dbReference type="RefSeq" id="WP_148939681.1">
    <property type="nucleotide sequence ID" value="NZ_VTEI01000004.1"/>
</dbReference>
<reference evidence="2 3" key="1">
    <citation type="submission" date="2019-08" db="EMBL/GenBank/DDBJ databases">
        <title>Bacillus genomes from the desert of Cuatro Cienegas, Coahuila.</title>
        <authorList>
            <person name="Olmedo-Alvarez G."/>
        </authorList>
    </citation>
    <scope>NUCLEOTIDE SEQUENCE [LARGE SCALE GENOMIC DNA]</scope>
    <source>
        <strain evidence="2 3">CH34_1T</strain>
    </source>
</reference>
<keyword evidence="1" id="KW-0472">Membrane</keyword>
<feature type="transmembrane region" description="Helical" evidence="1">
    <location>
        <begin position="6"/>
        <end position="33"/>
    </location>
</feature>
<dbReference type="Proteomes" id="UP000322267">
    <property type="component" value="Unassembled WGS sequence"/>
</dbReference>